<dbReference type="OMA" id="VQEEYYN"/>
<gene>
    <name evidence="4" type="ORF">AaeL_AAEL004420</name>
</gene>
<dbReference type="Gene3D" id="3.40.50.300">
    <property type="entry name" value="P-loop containing nucleotide triphosphate hydrolases"/>
    <property type="match status" value="1"/>
</dbReference>
<dbReference type="AlphaFoldDB" id="A0A1S4F7P8"/>
<dbReference type="EMBL" id="CH477304">
    <property type="protein sequence ID" value="EAT44172.1"/>
    <property type="molecule type" value="Genomic_DNA"/>
</dbReference>
<evidence type="ECO:0000313" key="5">
    <source>
        <dbReference type="Proteomes" id="UP000682892"/>
    </source>
</evidence>
<dbReference type="SUPFAM" id="SSF52540">
    <property type="entry name" value="P-loop containing nucleoside triphosphate hydrolases"/>
    <property type="match status" value="1"/>
</dbReference>
<name>A0A1S4F7P8_AEDAE</name>
<sequence>MDSRKNKRSSNSKQKNASKQDSKSITNKPLPDGAGSQPRILLKPKENAEVLRKPEPVITIATKAPPAKPDPSHHAAKDTAVLKQRPVAQEIPQSITIVNSMLKSVNLVNGNNALNAHAFDYLHESNSDFFVIGAIGMQGSGKSTVLNLLAADPTEEAIRQAAFHVGGGVFPITSLFGRSETVEFEDAEIRMHITKDRIILLDSASVLSNRGNKDFVLSELDDIRRIMLLLSVCHVLLVLQEDYFNINFIRLLRCAEMMIQRDQKDTQHLNPRIIFVKNKCNRNNFTIQDKTFHEKIYKQILKDTKLKIYSNEDDKEKINAIYLPKLFYDNLLFTDDDSSFSCILKLRQHVFMTPTHDAVEGCESLTEKAWSQIVHHVLESHHNNYFLRKYENLKEKYNLHNHVNVVENAAKEKSYLNFIDT</sequence>
<dbReference type="PANTHER" id="PTHR14270">
    <property type="entry name" value="NONSENSE-MEDIATED MRNA DECAY FACTOR SMG9"/>
    <property type="match status" value="1"/>
</dbReference>
<organism evidence="4 5">
    <name type="scientific">Aedes aegypti</name>
    <name type="common">Yellowfever mosquito</name>
    <name type="synonym">Culex aegypti</name>
    <dbReference type="NCBI Taxonomy" id="7159"/>
    <lineage>
        <taxon>Eukaryota</taxon>
        <taxon>Metazoa</taxon>
        <taxon>Ecdysozoa</taxon>
        <taxon>Arthropoda</taxon>
        <taxon>Hexapoda</taxon>
        <taxon>Insecta</taxon>
        <taxon>Pterygota</taxon>
        <taxon>Neoptera</taxon>
        <taxon>Endopterygota</taxon>
        <taxon>Diptera</taxon>
        <taxon>Nematocera</taxon>
        <taxon>Culicoidea</taxon>
        <taxon>Culicidae</taxon>
        <taxon>Culicinae</taxon>
        <taxon>Aedini</taxon>
        <taxon>Aedes</taxon>
        <taxon>Stegomyia</taxon>
    </lineage>
</organism>
<reference evidence="4" key="2">
    <citation type="journal article" date="2007" name="Science">
        <title>Genome sequence of Aedes aegypti, a major arbovirus vector.</title>
        <authorList>
            <person name="Nene V."/>
            <person name="Wortman J.R."/>
            <person name="Lawson D."/>
            <person name="Haas B."/>
            <person name="Kodira C."/>
            <person name="Tu Z.J."/>
            <person name="Loftus B."/>
            <person name="Xi Z."/>
            <person name="Megy K."/>
            <person name="Grabherr M."/>
            <person name="Ren Q."/>
            <person name="Zdobnov E.M."/>
            <person name="Lobo N.F."/>
            <person name="Campbell K.S."/>
            <person name="Brown S.E."/>
            <person name="Bonaldo M.F."/>
            <person name="Zhu J."/>
            <person name="Sinkins S.P."/>
            <person name="Hogenkamp D.G."/>
            <person name="Amedeo P."/>
            <person name="Arensburger P."/>
            <person name="Atkinson P.W."/>
            <person name="Bidwell S."/>
            <person name="Biedler J."/>
            <person name="Birney E."/>
            <person name="Bruggner R.V."/>
            <person name="Costas J."/>
            <person name="Coy M.R."/>
            <person name="Crabtree J."/>
            <person name="Crawford M."/>
            <person name="Debruyn B."/>
            <person name="Decaprio D."/>
            <person name="Eiglmeier K."/>
            <person name="Eisenstadt E."/>
            <person name="El-Dorry H."/>
            <person name="Gelbart W.M."/>
            <person name="Gomes S.L."/>
            <person name="Hammond M."/>
            <person name="Hannick L.I."/>
            <person name="Hogan J.R."/>
            <person name="Holmes M.H."/>
            <person name="Jaffe D."/>
            <person name="Johnston J.S."/>
            <person name="Kennedy R.C."/>
            <person name="Koo H."/>
            <person name="Kravitz S."/>
            <person name="Kriventseva E.V."/>
            <person name="Kulp D."/>
            <person name="Labutti K."/>
            <person name="Lee E."/>
            <person name="Li S."/>
            <person name="Lovin D.D."/>
            <person name="Mao C."/>
            <person name="Mauceli E."/>
            <person name="Menck C.F."/>
            <person name="Miller J.R."/>
            <person name="Montgomery P."/>
            <person name="Mori A."/>
            <person name="Nascimento A.L."/>
            <person name="Naveira H.F."/>
            <person name="Nusbaum C."/>
            <person name="O'leary S."/>
            <person name="Orvis J."/>
            <person name="Pertea M."/>
            <person name="Quesneville H."/>
            <person name="Reidenbach K.R."/>
            <person name="Rogers Y.H."/>
            <person name="Roth C.W."/>
            <person name="Schneider J.R."/>
            <person name="Schatz M."/>
            <person name="Shumway M."/>
            <person name="Stanke M."/>
            <person name="Stinson E.O."/>
            <person name="Tubio J.M."/>
            <person name="Vanzee J.P."/>
            <person name="Verjovski-Almeida S."/>
            <person name="Werner D."/>
            <person name="White O."/>
            <person name="Wyder S."/>
            <person name="Zeng Q."/>
            <person name="Zhao Q."/>
            <person name="Zhao Y."/>
            <person name="Hill C.A."/>
            <person name="Raikhel A.S."/>
            <person name="Soares M.B."/>
            <person name="Knudson D.L."/>
            <person name="Lee N.H."/>
            <person name="Galagan J."/>
            <person name="Salzberg S.L."/>
            <person name="Paulsen I.T."/>
            <person name="Dimopoulos G."/>
            <person name="Collins F.H."/>
            <person name="Birren B."/>
            <person name="Fraser-Liggett C.M."/>
            <person name="Severson D.W."/>
        </authorList>
    </citation>
    <scope>NUCLEOTIDE SEQUENCE [LARGE SCALE GENOMIC DNA]</scope>
    <source>
        <strain evidence="4">Liverpool</strain>
    </source>
</reference>
<dbReference type="PANTHER" id="PTHR14270:SF0">
    <property type="entry name" value="NONSENSE-MEDIATED MRNA DECAY FACTOR SMG9"/>
    <property type="match status" value="1"/>
</dbReference>
<evidence type="ECO:0000256" key="3">
    <source>
        <dbReference type="SAM" id="MobiDB-lite"/>
    </source>
</evidence>
<evidence type="ECO:0000256" key="1">
    <source>
        <dbReference type="ARBA" id="ARBA00007712"/>
    </source>
</evidence>
<keyword evidence="2" id="KW-0866">Nonsense-mediated mRNA decay</keyword>
<reference evidence="4" key="3">
    <citation type="submission" date="2012-09" db="EMBL/GenBank/DDBJ databases">
        <authorList>
            <consortium name="VectorBase"/>
        </authorList>
    </citation>
    <scope>NUCLEOTIDE SEQUENCE</scope>
    <source>
        <strain evidence="4">Liverpool</strain>
    </source>
</reference>
<reference evidence="4" key="1">
    <citation type="submission" date="2005-10" db="EMBL/GenBank/DDBJ databases">
        <authorList>
            <person name="Loftus B.J."/>
            <person name="Nene V.M."/>
            <person name="Hannick L.I."/>
            <person name="Bidwell S."/>
            <person name="Haas B."/>
            <person name="Amedeo P."/>
            <person name="Orvis J."/>
            <person name="Wortman J.R."/>
            <person name="White O.R."/>
            <person name="Salzberg S."/>
            <person name="Shumway M."/>
            <person name="Koo H."/>
            <person name="Zhao Y."/>
            <person name="Holmes M."/>
            <person name="Miller J."/>
            <person name="Schatz M."/>
            <person name="Pop M."/>
            <person name="Pai G."/>
            <person name="Utterback T."/>
            <person name="Rogers Y.-H."/>
            <person name="Kravitz S."/>
            <person name="Fraser C.M."/>
        </authorList>
    </citation>
    <scope>NUCLEOTIDE SEQUENCE</scope>
    <source>
        <strain evidence="4">Liverpool</strain>
    </source>
</reference>
<dbReference type="OrthoDB" id="79514at2759"/>
<feature type="region of interest" description="Disordered" evidence="3">
    <location>
        <begin position="1"/>
        <end position="54"/>
    </location>
</feature>
<dbReference type="InterPro" id="IPR027417">
    <property type="entry name" value="P-loop_NTPase"/>
</dbReference>
<evidence type="ECO:0000313" key="4">
    <source>
        <dbReference type="EMBL" id="EAT44172.1"/>
    </source>
</evidence>
<comment type="similarity">
    <text evidence="1">Belongs to the SMG9 family.</text>
</comment>
<dbReference type="KEGG" id="aag:5564770"/>
<evidence type="ECO:0000256" key="2">
    <source>
        <dbReference type="ARBA" id="ARBA00023161"/>
    </source>
</evidence>
<dbReference type="InterPro" id="IPR039177">
    <property type="entry name" value="SMG9"/>
</dbReference>
<protein>
    <submittedName>
        <fullName evidence="4">AAEL004420-PB</fullName>
    </submittedName>
</protein>
<feature type="compositionally biased region" description="Basic and acidic residues" evidence="3">
    <location>
        <begin position="43"/>
        <end position="54"/>
    </location>
</feature>
<dbReference type="GO" id="GO:0000184">
    <property type="term" value="P:nuclear-transcribed mRNA catabolic process, nonsense-mediated decay"/>
    <property type="evidence" value="ECO:0007669"/>
    <property type="project" value="UniProtKB-KW"/>
</dbReference>
<dbReference type="Proteomes" id="UP000682892">
    <property type="component" value="Chromosome 3"/>
</dbReference>
<accession>A0A1S4F7P8</accession>
<proteinExistence type="inferred from homology"/>
<feature type="compositionally biased region" description="Basic residues" evidence="3">
    <location>
        <begin position="1"/>
        <end position="10"/>
    </location>
</feature>